<organism evidence="1 2">
    <name type="scientific">Caerostris darwini</name>
    <dbReference type="NCBI Taxonomy" id="1538125"/>
    <lineage>
        <taxon>Eukaryota</taxon>
        <taxon>Metazoa</taxon>
        <taxon>Ecdysozoa</taxon>
        <taxon>Arthropoda</taxon>
        <taxon>Chelicerata</taxon>
        <taxon>Arachnida</taxon>
        <taxon>Araneae</taxon>
        <taxon>Araneomorphae</taxon>
        <taxon>Entelegynae</taxon>
        <taxon>Araneoidea</taxon>
        <taxon>Araneidae</taxon>
        <taxon>Caerostris</taxon>
    </lineage>
</organism>
<evidence type="ECO:0000313" key="2">
    <source>
        <dbReference type="Proteomes" id="UP001054837"/>
    </source>
</evidence>
<dbReference type="Proteomes" id="UP001054837">
    <property type="component" value="Unassembled WGS sequence"/>
</dbReference>
<dbReference type="EMBL" id="BPLQ01003486">
    <property type="protein sequence ID" value="GIY00830.1"/>
    <property type="molecule type" value="Genomic_DNA"/>
</dbReference>
<gene>
    <name evidence="1" type="ORF">CDAR_212561</name>
</gene>
<comment type="caution">
    <text evidence="1">The sequence shown here is derived from an EMBL/GenBank/DDBJ whole genome shotgun (WGS) entry which is preliminary data.</text>
</comment>
<accession>A0AAV4PYG9</accession>
<evidence type="ECO:0008006" key="3">
    <source>
        <dbReference type="Google" id="ProtNLM"/>
    </source>
</evidence>
<name>A0AAV4PYG9_9ARAC</name>
<proteinExistence type="predicted"/>
<evidence type="ECO:0000313" key="1">
    <source>
        <dbReference type="EMBL" id="GIY00830.1"/>
    </source>
</evidence>
<dbReference type="AlphaFoldDB" id="A0AAV4PYG9"/>
<keyword evidence="2" id="KW-1185">Reference proteome</keyword>
<sequence length="158" mass="18193">MFQFAVCCLVREVCHCCNALVTDVHCKHYLVQLVYSLRLSRSVNLENGLPERSSSSTSKLQERNFAKPVLALVFENMVHLQHQNSRNENSQNQLWQWPVKTWCIFNIEIAGTKFCKITYGTGFPERGVSSTSKTQERNFAKPDLAMVFCQYISSTYIE</sequence>
<reference evidence="1 2" key="1">
    <citation type="submission" date="2021-06" db="EMBL/GenBank/DDBJ databases">
        <title>Caerostris darwini draft genome.</title>
        <authorList>
            <person name="Kono N."/>
            <person name="Arakawa K."/>
        </authorList>
    </citation>
    <scope>NUCLEOTIDE SEQUENCE [LARGE SCALE GENOMIC DNA]</scope>
</reference>
<protein>
    <recommendedName>
        <fullName evidence="3">SWIM-type domain-containing protein</fullName>
    </recommendedName>
</protein>